<evidence type="ECO:0000259" key="2">
    <source>
        <dbReference type="Pfam" id="PF01370"/>
    </source>
</evidence>
<protein>
    <submittedName>
        <fullName evidence="3">dTDP-L-rhamnose 4-epimerase</fullName>
    </submittedName>
</protein>
<accession>A0A1H7LPK1</accession>
<comment type="similarity">
    <text evidence="1">Belongs to the NAD(P)-dependent epimerase/dehydratase family.</text>
</comment>
<dbReference type="PRINTS" id="PR01713">
    <property type="entry name" value="NUCEPIMERASE"/>
</dbReference>
<dbReference type="PANTHER" id="PTHR43000">
    <property type="entry name" value="DTDP-D-GLUCOSE 4,6-DEHYDRATASE-RELATED"/>
    <property type="match status" value="1"/>
</dbReference>
<dbReference type="Gene3D" id="3.40.50.720">
    <property type="entry name" value="NAD(P)-binding Rossmann-like Domain"/>
    <property type="match status" value="1"/>
</dbReference>
<feature type="domain" description="NAD-dependent epimerase/dehydratase" evidence="2">
    <location>
        <begin position="4"/>
        <end position="164"/>
    </location>
</feature>
<reference evidence="3 4" key="1">
    <citation type="submission" date="2016-10" db="EMBL/GenBank/DDBJ databases">
        <authorList>
            <person name="de Groot N.N."/>
        </authorList>
    </citation>
    <scope>NUCLEOTIDE SEQUENCE [LARGE SCALE GENOMIC DNA]</scope>
    <source>
        <strain evidence="3 4">DSM 21039</strain>
    </source>
</reference>
<dbReference type="InterPro" id="IPR036291">
    <property type="entry name" value="NAD(P)-bd_dom_sf"/>
</dbReference>
<dbReference type="STRING" id="573321.SAMN04488505_1011306"/>
<dbReference type="AlphaFoldDB" id="A0A1H7LPK1"/>
<evidence type="ECO:0000313" key="3">
    <source>
        <dbReference type="EMBL" id="SEL00874.1"/>
    </source>
</evidence>
<dbReference type="EMBL" id="FOBB01000001">
    <property type="protein sequence ID" value="SEL00874.1"/>
    <property type="molecule type" value="Genomic_DNA"/>
</dbReference>
<feature type="domain" description="NAD-dependent epimerase/dehydratase" evidence="2">
    <location>
        <begin position="173"/>
        <end position="282"/>
    </location>
</feature>
<keyword evidence="4" id="KW-1185">Reference proteome</keyword>
<dbReference type="Pfam" id="PF01370">
    <property type="entry name" value="Epimerase"/>
    <property type="match status" value="2"/>
</dbReference>
<evidence type="ECO:0000313" key="4">
    <source>
        <dbReference type="Proteomes" id="UP000198984"/>
    </source>
</evidence>
<dbReference type="RefSeq" id="WP_202909149.1">
    <property type="nucleotide sequence ID" value="NZ_FOBB01000001.1"/>
</dbReference>
<proteinExistence type="inferred from homology"/>
<dbReference type="Proteomes" id="UP000198984">
    <property type="component" value="Unassembled WGS sequence"/>
</dbReference>
<gene>
    <name evidence="3" type="ORF">SAMN04488505_1011306</name>
</gene>
<dbReference type="SUPFAM" id="SSF51735">
    <property type="entry name" value="NAD(P)-binding Rossmann-fold domains"/>
    <property type="match status" value="1"/>
</dbReference>
<sequence length="379" mass="41862">MNKVLITGGAGFIGSNIAGKLVAQGYQVTILDNFNPQIHGGKKELPAGLGDEVILIEGDVTDKALFYRALKDQEAVIHLAAETGTGQSMYNIAHYSEVNITATAFLCDYIINEPNQLKTVVVASSRSIYGEGKYLSPIHGVVYPEARTYNTVKQSFEVACPVSGEHNLQVCATDETSKIHPSSYYGITKQVQEQMVIMAARLKGISGFALRYQNVYGPGQSLKNPYTGILSIFSRLALKDEKINIFEDGLESRDFVYIEDIVDATIACLNPAFSGQHILNVGSGVPVTVMEVAKEIVTYLKSNAEISVSGTFREGDIRHNFADLTLLESTIGFKPRWKFVDGLHRFLDWVLEQHDIPENTNDYSRSLEELKKKGLLNNR</sequence>
<dbReference type="InterPro" id="IPR001509">
    <property type="entry name" value="Epimerase_deHydtase"/>
</dbReference>
<evidence type="ECO:0000256" key="1">
    <source>
        <dbReference type="ARBA" id="ARBA00007637"/>
    </source>
</evidence>
<name>A0A1H7LPK1_9BACT</name>
<organism evidence="3 4">
    <name type="scientific">Chitinophaga rupis</name>
    <dbReference type="NCBI Taxonomy" id="573321"/>
    <lineage>
        <taxon>Bacteria</taxon>
        <taxon>Pseudomonadati</taxon>
        <taxon>Bacteroidota</taxon>
        <taxon>Chitinophagia</taxon>
        <taxon>Chitinophagales</taxon>
        <taxon>Chitinophagaceae</taxon>
        <taxon>Chitinophaga</taxon>
    </lineage>
</organism>